<dbReference type="EMBL" id="DWZI01000056">
    <property type="protein sequence ID" value="HJA86703.1"/>
    <property type="molecule type" value="Genomic_DNA"/>
</dbReference>
<dbReference type="Proteomes" id="UP000823862">
    <property type="component" value="Unassembled WGS sequence"/>
</dbReference>
<dbReference type="NCBIfam" id="TIGR04057">
    <property type="entry name" value="SusC_RagA_signa"/>
    <property type="match status" value="1"/>
</dbReference>
<feature type="signal peptide" evidence="10">
    <location>
        <begin position="1"/>
        <end position="24"/>
    </location>
</feature>
<evidence type="ECO:0000256" key="10">
    <source>
        <dbReference type="SAM" id="SignalP"/>
    </source>
</evidence>
<dbReference type="Gene3D" id="2.170.130.10">
    <property type="entry name" value="TonB-dependent receptor, plug domain"/>
    <property type="match status" value="1"/>
</dbReference>
<dbReference type="Pfam" id="PF07715">
    <property type="entry name" value="Plug"/>
    <property type="match status" value="1"/>
</dbReference>
<dbReference type="InterPro" id="IPR036942">
    <property type="entry name" value="Beta-barrel_TonB_sf"/>
</dbReference>
<evidence type="ECO:0000259" key="11">
    <source>
        <dbReference type="Pfam" id="PF00593"/>
    </source>
</evidence>
<reference evidence="13" key="2">
    <citation type="submission" date="2021-04" db="EMBL/GenBank/DDBJ databases">
        <authorList>
            <person name="Gilroy R."/>
        </authorList>
    </citation>
    <scope>NUCLEOTIDE SEQUENCE</scope>
    <source>
        <strain evidence="13">ChiHjej12B11-9795</strain>
    </source>
</reference>
<comment type="similarity">
    <text evidence="8 9">Belongs to the TonB-dependent receptor family.</text>
</comment>
<keyword evidence="2 8" id="KW-0813">Transport</keyword>
<dbReference type="PROSITE" id="PS52016">
    <property type="entry name" value="TONB_DEPENDENT_REC_3"/>
    <property type="match status" value="1"/>
</dbReference>
<proteinExistence type="inferred from homology"/>
<feature type="chain" id="PRO_5038629134" evidence="10">
    <location>
        <begin position="25"/>
        <end position="1057"/>
    </location>
</feature>
<dbReference type="Pfam" id="PF13715">
    <property type="entry name" value="CarbopepD_reg_2"/>
    <property type="match status" value="1"/>
</dbReference>
<evidence type="ECO:0000256" key="9">
    <source>
        <dbReference type="RuleBase" id="RU003357"/>
    </source>
</evidence>
<dbReference type="Gene3D" id="2.40.170.20">
    <property type="entry name" value="TonB-dependent receptor, beta-barrel domain"/>
    <property type="match status" value="1"/>
</dbReference>
<evidence type="ECO:0000256" key="2">
    <source>
        <dbReference type="ARBA" id="ARBA00022448"/>
    </source>
</evidence>
<dbReference type="NCBIfam" id="TIGR04056">
    <property type="entry name" value="OMP_RagA_SusC"/>
    <property type="match status" value="1"/>
</dbReference>
<keyword evidence="5 9" id="KW-0798">TonB box</keyword>
<feature type="domain" description="TonB-dependent receptor plug" evidence="12">
    <location>
        <begin position="129"/>
        <end position="232"/>
    </location>
</feature>
<dbReference type="InterPro" id="IPR023997">
    <property type="entry name" value="TonB-dep_OMP_SusC/RagA_CS"/>
</dbReference>
<feature type="domain" description="TonB-dependent receptor-like beta-barrel" evidence="11">
    <location>
        <begin position="450"/>
        <end position="833"/>
    </location>
</feature>
<keyword evidence="6 8" id="KW-0472">Membrane</keyword>
<evidence type="ECO:0000256" key="4">
    <source>
        <dbReference type="ARBA" id="ARBA00022692"/>
    </source>
</evidence>
<dbReference type="InterPro" id="IPR000531">
    <property type="entry name" value="Beta-barrel_TonB"/>
</dbReference>
<comment type="subcellular location">
    <subcellularLocation>
        <location evidence="1 8">Cell outer membrane</location>
        <topology evidence="1 8">Multi-pass membrane protein</topology>
    </subcellularLocation>
</comment>
<dbReference type="AlphaFoldDB" id="A0A9D2KW26"/>
<dbReference type="SUPFAM" id="SSF56935">
    <property type="entry name" value="Porins"/>
    <property type="match status" value="1"/>
</dbReference>
<dbReference type="Gene3D" id="2.60.40.1120">
    <property type="entry name" value="Carboxypeptidase-like, regulatory domain"/>
    <property type="match status" value="1"/>
</dbReference>
<evidence type="ECO:0000256" key="3">
    <source>
        <dbReference type="ARBA" id="ARBA00022452"/>
    </source>
</evidence>
<dbReference type="InterPro" id="IPR039426">
    <property type="entry name" value="TonB-dep_rcpt-like"/>
</dbReference>
<evidence type="ECO:0000259" key="12">
    <source>
        <dbReference type="Pfam" id="PF07715"/>
    </source>
</evidence>
<evidence type="ECO:0000313" key="13">
    <source>
        <dbReference type="EMBL" id="HJA86703.1"/>
    </source>
</evidence>
<dbReference type="Pfam" id="PF00593">
    <property type="entry name" value="TonB_dep_Rec_b-barrel"/>
    <property type="match status" value="1"/>
</dbReference>
<accession>A0A9D2KW26</accession>
<name>A0A9D2KW26_9BACE</name>
<reference evidence="13" key="1">
    <citation type="journal article" date="2021" name="PeerJ">
        <title>Extensive microbial diversity within the chicken gut microbiome revealed by metagenomics and culture.</title>
        <authorList>
            <person name="Gilroy R."/>
            <person name="Ravi A."/>
            <person name="Getino M."/>
            <person name="Pursley I."/>
            <person name="Horton D.L."/>
            <person name="Alikhan N.F."/>
            <person name="Baker D."/>
            <person name="Gharbi K."/>
            <person name="Hall N."/>
            <person name="Watson M."/>
            <person name="Adriaenssens E.M."/>
            <person name="Foster-Nyarko E."/>
            <person name="Jarju S."/>
            <person name="Secka A."/>
            <person name="Antonio M."/>
            <person name="Oren A."/>
            <person name="Chaudhuri R.R."/>
            <person name="La Ragione R."/>
            <person name="Hildebrand F."/>
            <person name="Pallen M.J."/>
        </authorList>
    </citation>
    <scope>NUCLEOTIDE SEQUENCE</scope>
    <source>
        <strain evidence="13">ChiHjej12B11-9795</strain>
    </source>
</reference>
<keyword evidence="10" id="KW-0732">Signal</keyword>
<dbReference type="SUPFAM" id="SSF49464">
    <property type="entry name" value="Carboxypeptidase regulatory domain-like"/>
    <property type="match status" value="1"/>
</dbReference>
<keyword evidence="3 8" id="KW-1134">Transmembrane beta strand</keyword>
<evidence type="ECO:0000313" key="14">
    <source>
        <dbReference type="Proteomes" id="UP000823862"/>
    </source>
</evidence>
<dbReference type="InterPro" id="IPR008969">
    <property type="entry name" value="CarboxyPept-like_regulatory"/>
</dbReference>
<dbReference type="InterPro" id="IPR037066">
    <property type="entry name" value="Plug_dom_sf"/>
</dbReference>
<keyword evidence="13" id="KW-0675">Receptor</keyword>
<sequence>MLKHFIPLGALLLGSLAWGGTAYAAPNAATGISSVQQEGACTGVVKDATGVTVIGASVLVKGTTNGVITDIDGNFRLNNVKPGDIIQISYIGYVTQEIKWEGKPLNIVMKEDTELLDEVVVVGYATVKKANLTGAVSAVDSEVLEERPITNLGQGLQGTIPNLIITTNPQPGSGSSFNVRGTTSLNGGSPLVLVDGVEMDPNLINPQDVASVSVLKDAASASIYGARAAYGVVLITTKGGKKNQPTRVSFDASVSFNSPTTRPSYMDSMEYATWMNTANMNTNGRNIFSQEEMDHIQAYYNDPVNNLPVFIATDPNSWQYGNCQAGKWAYCGNTDWMDEIYKKSYPLQKYNVNLSGGSDKTTYYTSVGYMDQGSILRYGDESFRKFNVVNNISYDVNNWLTISMKTSFIRTEQTGIQQDEVHGNAWIGNDTQPLMPIRHPDGHWSGQGNYTNFAAVLEDGGDRRTTKNDFWNTAAIEIKPLEGLSVKMDYTFNYYAQHNKNHMKSFSEYGANGVYLQEFQYTDPNYVYEYQNNDTYNAFNLVGNYEKTLGKHYFKVMVGYNQESKHVRSFYAERDNLINNDLPSMNNATGERYVGNSDDSWATRSGFARINYTFNDRYLVELNGRYDLSSKFPKNDRAVFNPSFSLGWRLSEEEWFSEPTNRFFDDLKIRASYGSQANQALGSGTGSWYAYLSTYGTGTSSYLFGGQQLRVIGAGSLVSNTVTWEKVTQWDLGLDFTVLNSRLTGTFDYYQRKTTGMLGAGKLLPNILGMSEPLENASDLKTYGWELALTWNDRLENGLHYSVGFNIADAQAKITKFDNPTNSLSSHYVGEKLGEIWGYESTLFQTAEDIANAPDQSQVDGGISKIPGDIQFIDINGDGVVNNGENTLDNPGDRRIIGNSTARFNYGFNITADWKGFDLGLFFQGVGKRDRYLPNSFRWQYGSQWQVPTAYANDYWSESNRDAYFPVARFNGGTALGQNQTRYLLDGSYLRLKSLSFGYTLPETLTQKAYIQKARIYFTAENLFTIKHTPEGFDPELDNPYAYPQQRALSIGVNLTF</sequence>
<dbReference type="InterPro" id="IPR012910">
    <property type="entry name" value="Plug_dom"/>
</dbReference>
<evidence type="ECO:0000256" key="8">
    <source>
        <dbReference type="PROSITE-ProRule" id="PRU01360"/>
    </source>
</evidence>
<dbReference type="FunFam" id="2.60.40.1120:FF:000003">
    <property type="entry name" value="Outer membrane protein Omp121"/>
    <property type="match status" value="1"/>
</dbReference>
<evidence type="ECO:0000256" key="1">
    <source>
        <dbReference type="ARBA" id="ARBA00004571"/>
    </source>
</evidence>
<evidence type="ECO:0000256" key="6">
    <source>
        <dbReference type="ARBA" id="ARBA00023136"/>
    </source>
</evidence>
<protein>
    <submittedName>
        <fullName evidence="13">TonB-dependent receptor</fullName>
    </submittedName>
</protein>
<comment type="caution">
    <text evidence="13">The sequence shown here is derived from an EMBL/GenBank/DDBJ whole genome shotgun (WGS) entry which is preliminary data.</text>
</comment>
<dbReference type="InterPro" id="IPR023996">
    <property type="entry name" value="TonB-dep_OMP_SusC/RagA"/>
</dbReference>
<evidence type="ECO:0000256" key="5">
    <source>
        <dbReference type="ARBA" id="ARBA00023077"/>
    </source>
</evidence>
<dbReference type="GO" id="GO:0009279">
    <property type="term" value="C:cell outer membrane"/>
    <property type="evidence" value="ECO:0007669"/>
    <property type="project" value="UniProtKB-SubCell"/>
</dbReference>
<gene>
    <name evidence="13" type="ORF">H9950_11055</name>
</gene>
<evidence type="ECO:0000256" key="7">
    <source>
        <dbReference type="ARBA" id="ARBA00023237"/>
    </source>
</evidence>
<keyword evidence="4 8" id="KW-0812">Transmembrane</keyword>
<organism evidence="13 14">
    <name type="scientific">Candidatus Bacteroides avicola</name>
    <dbReference type="NCBI Taxonomy" id="2838468"/>
    <lineage>
        <taxon>Bacteria</taxon>
        <taxon>Pseudomonadati</taxon>
        <taxon>Bacteroidota</taxon>
        <taxon>Bacteroidia</taxon>
        <taxon>Bacteroidales</taxon>
        <taxon>Bacteroidaceae</taxon>
        <taxon>Bacteroides</taxon>
    </lineage>
</organism>
<keyword evidence="7 8" id="KW-0998">Cell outer membrane</keyword>